<keyword evidence="3" id="KW-1185">Reference proteome</keyword>
<dbReference type="Proteomes" id="UP000633219">
    <property type="component" value="Unassembled WGS sequence"/>
</dbReference>
<dbReference type="AlphaFoldDB" id="A0A936YQN5"/>
<sequence>MTGDHTYRDPKNPGAPVIPRAEWDIGPYNRYTFQNVRDFVPTTRVWRGTGAVSPLAEAHQDLSAIRFSHDGTERTIGTFLDETFTDGLLIMHGGKIVSETYMNGMRPETLHLSQSVGKSVVGALAGIIVGRGLLDPQAAVTAYLPELEKTAYRGATMQQVLDMTTGTTFDETYTAPDSHVAKLDAACGWKERKSVNWPQTVWQLILELSEAERPHGAAFQYRSIETDVLAFILQRVTGKMLAELVSEEIWMPMGAEHDASFTVDPAGYALACGGFNASLRDYGRFAAMIAAGGTFNGRQIVPAAWVAETRSGGNHAVFGSDYRFVLPNGAYHNQFWVEDVDRPVLMSRGVFGQLLYMDQDADFIAVKLSTWPDFINAKRTKLTLAAIHAIRNAVLAR</sequence>
<dbReference type="InterPro" id="IPR001466">
    <property type="entry name" value="Beta-lactam-related"/>
</dbReference>
<feature type="domain" description="Beta-lactamase-related" evidence="1">
    <location>
        <begin position="87"/>
        <end position="380"/>
    </location>
</feature>
<comment type="caution">
    <text evidence="2">The sequence shown here is derived from an EMBL/GenBank/DDBJ whole genome shotgun (WGS) entry which is preliminary data.</text>
</comment>
<dbReference type="PANTHER" id="PTHR43283:SF7">
    <property type="entry name" value="BETA-LACTAMASE-RELATED DOMAIN-CONTAINING PROTEIN"/>
    <property type="match status" value="1"/>
</dbReference>
<evidence type="ECO:0000313" key="2">
    <source>
        <dbReference type="EMBL" id="MBL0370797.1"/>
    </source>
</evidence>
<evidence type="ECO:0000313" key="3">
    <source>
        <dbReference type="Proteomes" id="UP000633219"/>
    </source>
</evidence>
<dbReference type="SUPFAM" id="SSF56601">
    <property type="entry name" value="beta-lactamase/transpeptidase-like"/>
    <property type="match status" value="1"/>
</dbReference>
<dbReference type="InterPro" id="IPR050789">
    <property type="entry name" value="Diverse_Enzym_Activities"/>
</dbReference>
<protein>
    <submittedName>
        <fullName evidence="2">Serine hydrolase</fullName>
    </submittedName>
</protein>
<dbReference type="GO" id="GO:0016787">
    <property type="term" value="F:hydrolase activity"/>
    <property type="evidence" value="ECO:0007669"/>
    <property type="project" value="UniProtKB-KW"/>
</dbReference>
<dbReference type="Pfam" id="PF00144">
    <property type="entry name" value="Beta-lactamase"/>
    <property type="match status" value="1"/>
</dbReference>
<dbReference type="PANTHER" id="PTHR43283">
    <property type="entry name" value="BETA-LACTAMASE-RELATED"/>
    <property type="match status" value="1"/>
</dbReference>
<gene>
    <name evidence="2" type="ORF">JJB09_02035</name>
</gene>
<keyword evidence="2" id="KW-0378">Hydrolase</keyword>
<evidence type="ECO:0000259" key="1">
    <source>
        <dbReference type="Pfam" id="PF00144"/>
    </source>
</evidence>
<dbReference type="Gene3D" id="3.40.710.10">
    <property type="entry name" value="DD-peptidase/beta-lactamase superfamily"/>
    <property type="match status" value="1"/>
</dbReference>
<accession>A0A936YQN5</accession>
<dbReference type="InterPro" id="IPR012338">
    <property type="entry name" value="Beta-lactam/transpept-like"/>
</dbReference>
<name>A0A936YQN5_9HYPH</name>
<dbReference type="RefSeq" id="WP_201652281.1">
    <property type="nucleotide sequence ID" value="NZ_JAEQNC010000001.1"/>
</dbReference>
<proteinExistence type="predicted"/>
<organism evidence="2 3">
    <name type="scientific">Rhizobium setariae</name>
    <dbReference type="NCBI Taxonomy" id="2801340"/>
    <lineage>
        <taxon>Bacteria</taxon>
        <taxon>Pseudomonadati</taxon>
        <taxon>Pseudomonadota</taxon>
        <taxon>Alphaproteobacteria</taxon>
        <taxon>Hyphomicrobiales</taxon>
        <taxon>Rhizobiaceae</taxon>
        <taxon>Rhizobium/Agrobacterium group</taxon>
        <taxon>Rhizobium</taxon>
    </lineage>
</organism>
<reference evidence="2" key="1">
    <citation type="submission" date="2021-01" db="EMBL/GenBank/DDBJ databases">
        <title>Rhizobium sp. strain KVB221 16S ribosomal RNA gene Genome sequencing and assembly.</title>
        <authorList>
            <person name="Kang M."/>
        </authorList>
    </citation>
    <scope>NUCLEOTIDE SEQUENCE</scope>
    <source>
        <strain evidence="2">KVB221</strain>
    </source>
</reference>
<dbReference type="EMBL" id="JAEQNC010000001">
    <property type="protein sequence ID" value="MBL0370797.1"/>
    <property type="molecule type" value="Genomic_DNA"/>
</dbReference>